<reference evidence="2" key="1">
    <citation type="submission" date="2020-03" db="EMBL/GenBank/DDBJ databases">
        <title>The deep terrestrial virosphere.</title>
        <authorList>
            <person name="Holmfeldt K."/>
            <person name="Nilsson E."/>
            <person name="Simone D."/>
            <person name="Lopez-Fernandez M."/>
            <person name="Wu X."/>
            <person name="de Brujin I."/>
            <person name="Lundin D."/>
            <person name="Andersson A."/>
            <person name="Bertilsson S."/>
            <person name="Dopson M."/>
        </authorList>
    </citation>
    <scope>NUCLEOTIDE SEQUENCE</scope>
    <source>
        <strain evidence="2">TM448A00264</strain>
        <strain evidence="3">TM448B01856</strain>
    </source>
</reference>
<dbReference type="AlphaFoldDB" id="A0A6H1ZEP5"/>
<feature type="domain" description="Bbp19-like phage" evidence="1">
    <location>
        <begin position="22"/>
        <end position="80"/>
    </location>
</feature>
<evidence type="ECO:0000313" key="2">
    <source>
        <dbReference type="EMBL" id="QJA45660.1"/>
    </source>
</evidence>
<evidence type="ECO:0000259" key="1">
    <source>
        <dbReference type="Pfam" id="PF25181"/>
    </source>
</evidence>
<accession>A0A6H1ZEP5</accession>
<dbReference type="Pfam" id="PF25181">
    <property type="entry name" value="Phage_Bbp19"/>
    <property type="match status" value="1"/>
</dbReference>
<dbReference type="EMBL" id="MT143994">
    <property type="protein sequence ID" value="QJA45660.1"/>
    <property type="molecule type" value="Genomic_DNA"/>
</dbReference>
<gene>
    <name evidence="2" type="ORF">TM448A00264_0038</name>
    <name evidence="3" type="ORF">TM448B01856_0002</name>
</gene>
<organism evidence="2">
    <name type="scientific">viral metagenome</name>
    <dbReference type="NCBI Taxonomy" id="1070528"/>
    <lineage>
        <taxon>unclassified sequences</taxon>
        <taxon>metagenomes</taxon>
        <taxon>organismal metagenomes</taxon>
    </lineage>
</organism>
<dbReference type="InterPro" id="IPR057447">
    <property type="entry name" value="Bbp19-like_phage"/>
</dbReference>
<sequence>MPTTRLHPPNPRDEVDDIRVDFAKCFGSPHGQRVLAHLEKRYFVHAPIITVAQDGTGRIDPERVIYCEAQRAVILDIARSASLGADGEKLPDKGEE</sequence>
<name>A0A6H1ZEP5_9ZZZZ</name>
<dbReference type="EMBL" id="MT144834">
    <property type="protein sequence ID" value="QJI00168.1"/>
    <property type="molecule type" value="Genomic_DNA"/>
</dbReference>
<evidence type="ECO:0000313" key="3">
    <source>
        <dbReference type="EMBL" id="QJI00168.1"/>
    </source>
</evidence>
<proteinExistence type="predicted"/>
<protein>
    <recommendedName>
        <fullName evidence="1">Bbp19-like phage domain-containing protein</fullName>
    </recommendedName>
</protein>